<feature type="compositionally biased region" description="Basic and acidic residues" evidence="1">
    <location>
        <begin position="400"/>
        <end position="428"/>
    </location>
</feature>
<accession>A0AAI8YH91</accession>
<feature type="compositionally biased region" description="Low complexity" evidence="1">
    <location>
        <begin position="1"/>
        <end position="17"/>
    </location>
</feature>
<feature type="region of interest" description="Disordered" evidence="1">
    <location>
        <begin position="1"/>
        <end position="26"/>
    </location>
</feature>
<organism evidence="2 3">
    <name type="scientific">Anthostomella pinea</name>
    <dbReference type="NCBI Taxonomy" id="933095"/>
    <lineage>
        <taxon>Eukaryota</taxon>
        <taxon>Fungi</taxon>
        <taxon>Dikarya</taxon>
        <taxon>Ascomycota</taxon>
        <taxon>Pezizomycotina</taxon>
        <taxon>Sordariomycetes</taxon>
        <taxon>Xylariomycetidae</taxon>
        <taxon>Xylariales</taxon>
        <taxon>Xylariaceae</taxon>
        <taxon>Anthostomella</taxon>
    </lineage>
</organism>
<dbReference type="AlphaFoldDB" id="A0AAI8YH91"/>
<feature type="region of interest" description="Disordered" evidence="1">
    <location>
        <begin position="203"/>
        <end position="445"/>
    </location>
</feature>
<feature type="compositionally biased region" description="Acidic residues" evidence="1">
    <location>
        <begin position="316"/>
        <end position="325"/>
    </location>
</feature>
<sequence length="445" mass="49796">MSSFDDPGDSSSFDGNDTTNHKPWPHVLPSQQAQVEKKFFEDGATIHFDRLPQMQSWASLLGVGSPFQTISILRDVMSHATGTHRRLTAVEVQALSEHTAKRVRQFAWTQPVSIAGAIAATVITRKTFKFPFYQPKMTRFDPYMFPTKYMPFLKGARAAAVWHIVRFVTFQPLVWIPTALFFTSTSSSSFKAHVMRDPRLSTMVNDISKNHPDPREVARQQERRRLGIPDPARRNTPPQAEGDATQFPSAEQASQPQNSFPQEYGSETISEASTPSVDTYTPPRQSSWVRSAPPQAPFSKPQRNNFPDASSQNAADDLDLFDADDASPVSASSRKADTSQAQSSSGGSAWDRVRQQSRPEVRKWQQGDSSGQEKGWAQLRQDKTPNTRDATPKTESFAYTKEEVERETRDYEKEQAQKEFDAMLEAERSGQPGGAGSASGWRRSK</sequence>
<feature type="compositionally biased region" description="Polar residues" evidence="1">
    <location>
        <begin position="301"/>
        <end position="313"/>
    </location>
</feature>
<feature type="compositionally biased region" description="Basic and acidic residues" evidence="1">
    <location>
        <begin position="380"/>
        <end position="392"/>
    </location>
</feature>
<gene>
    <name evidence="2" type="ORF">KHLLAP_LOCUS5253</name>
</gene>
<feature type="compositionally biased region" description="Basic and acidic residues" evidence="1">
    <location>
        <begin position="208"/>
        <end position="233"/>
    </location>
</feature>
<comment type="caution">
    <text evidence="2">The sequence shown here is derived from an EMBL/GenBank/DDBJ whole genome shotgun (WGS) entry which is preliminary data.</text>
</comment>
<dbReference type="Proteomes" id="UP001295740">
    <property type="component" value="Unassembled WGS sequence"/>
</dbReference>
<keyword evidence="3" id="KW-1185">Reference proteome</keyword>
<reference evidence="2" key="1">
    <citation type="submission" date="2023-10" db="EMBL/GenBank/DDBJ databases">
        <authorList>
            <person name="Hackl T."/>
        </authorList>
    </citation>
    <scope>NUCLEOTIDE SEQUENCE</scope>
</reference>
<evidence type="ECO:0000313" key="3">
    <source>
        <dbReference type="Proteomes" id="UP001295740"/>
    </source>
</evidence>
<feature type="compositionally biased region" description="Basic and acidic residues" evidence="1">
    <location>
        <begin position="351"/>
        <end position="365"/>
    </location>
</feature>
<protein>
    <submittedName>
        <fullName evidence="2">Uu.00g121790.m01.CDS01</fullName>
    </submittedName>
</protein>
<evidence type="ECO:0000256" key="1">
    <source>
        <dbReference type="SAM" id="MobiDB-lite"/>
    </source>
</evidence>
<feature type="compositionally biased region" description="Polar residues" evidence="1">
    <location>
        <begin position="246"/>
        <end position="289"/>
    </location>
</feature>
<name>A0AAI8YH91_9PEZI</name>
<evidence type="ECO:0000313" key="2">
    <source>
        <dbReference type="EMBL" id="CAJ2504785.1"/>
    </source>
</evidence>
<dbReference type="EMBL" id="CAUWAG010000007">
    <property type="protein sequence ID" value="CAJ2504785.1"/>
    <property type="molecule type" value="Genomic_DNA"/>
</dbReference>
<proteinExistence type="predicted"/>
<feature type="compositionally biased region" description="Low complexity" evidence="1">
    <location>
        <begin position="326"/>
        <end position="349"/>
    </location>
</feature>